<dbReference type="PANTHER" id="PTHR30461">
    <property type="entry name" value="DNA-INVERTASE FROM LAMBDOID PROPHAGE"/>
    <property type="match status" value="1"/>
</dbReference>
<organism evidence="4 5">
    <name type="scientific">Kroppenstedtia sanguinis</name>
    <dbReference type="NCBI Taxonomy" id="1380684"/>
    <lineage>
        <taxon>Bacteria</taxon>
        <taxon>Bacillati</taxon>
        <taxon>Bacillota</taxon>
        <taxon>Bacilli</taxon>
        <taxon>Bacillales</taxon>
        <taxon>Thermoactinomycetaceae</taxon>
        <taxon>Kroppenstedtia</taxon>
    </lineage>
</organism>
<dbReference type="Proteomes" id="UP001597282">
    <property type="component" value="Unassembled WGS sequence"/>
</dbReference>
<dbReference type="Pfam" id="PF07508">
    <property type="entry name" value="Recombinase"/>
    <property type="match status" value="1"/>
</dbReference>
<sequence>MERVAMYLRKSRADIEAEARGEGETLAKHKKALLLIAKKQNLNIVRIRQEIASGESLIHRPQMMELLKEVESNTYDAVLVMDMDRLGRGNMREQGLILETFQKSGTKIITPRKTYDLEDEWDEEYSEFEAFMARKELKIITRRLQGGRIRSVEEGNYIGTRPPFGYQIQDDEKGRYLVPDPDQAPVVKMIFELYTNSGMGGAKIANELNRLGYPSYSGKKWGNSSVLNIIKNAVYAGRIQWQKKEYSNPADPAKVRESKTRPRSEWIDVAGKHEPLIPMYVYEKAQEILQRRYHIPYQLHNGTTNPLAGLVRCDLCGSAMVRRPYTKQLPHMICPHSSCQNKSTRFEYVESRLIQILREWLHDYELKWDPSQQPPDESGQLIEMKRAAIQNLNQELENLKTQKGRLHDLLERGIYDEETYLSRSKSLAERMEHCRQSIEETTADLEKEEERQRAKVDIIPKVKHVLEIYPQLENAEQKNQLLKSVLEKVTYRKEKYQKGDRFTLVVYPKL</sequence>
<reference evidence="5" key="1">
    <citation type="journal article" date="2019" name="Int. J. Syst. Evol. Microbiol.">
        <title>The Global Catalogue of Microorganisms (GCM) 10K type strain sequencing project: providing services to taxonomists for standard genome sequencing and annotation.</title>
        <authorList>
            <consortium name="The Broad Institute Genomics Platform"/>
            <consortium name="The Broad Institute Genome Sequencing Center for Infectious Disease"/>
            <person name="Wu L."/>
            <person name="Ma J."/>
        </authorList>
    </citation>
    <scope>NUCLEOTIDE SEQUENCE [LARGE SCALE GENOMIC DNA]</scope>
    <source>
        <strain evidence="5">S1</strain>
    </source>
</reference>
<dbReference type="PANTHER" id="PTHR30461:SF23">
    <property type="entry name" value="DNA RECOMBINASE-RELATED"/>
    <property type="match status" value="1"/>
</dbReference>
<dbReference type="InterPro" id="IPR038109">
    <property type="entry name" value="DNA_bind_recomb_sf"/>
</dbReference>
<feature type="domain" description="Resolvase/invertase-type recombinase catalytic" evidence="2">
    <location>
        <begin position="3"/>
        <end position="155"/>
    </location>
</feature>
<dbReference type="InterPro" id="IPR036162">
    <property type="entry name" value="Resolvase-like_N_sf"/>
</dbReference>
<proteinExistence type="predicted"/>
<keyword evidence="5" id="KW-1185">Reference proteome</keyword>
<dbReference type="InterPro" id="IPR011109">
    <property type="entry name" value="DNA_bind_recombinase_dom"/>
</dbReference>
<evidence type="ECO:0000259" key="2">
    <source>
        <dbReference type="PROSITE" id="PS51736"/>
    </source>
</evidence>
<dbReference type="InterPro" id="IPR006119">
    <property type="entry name" value="Resolv_N"/>
</dbReference>
<evidence type="ECO:0000256" key="1">
    <source>
        <dbReference type="SAM" id="Coils"/>
    </source>
</evidence>
<evidence type="ECO:0000313" key="5">
    <source>
        <dbReference type="Proteomes" id="UP001597282"/>
    </source>
</evidence>
<dbReference type="EMBL" id="JBHTNU010000001">
    <property type="protein sequence ID" value="MFD1425462.1"/>
    <property type="molecule type" value="Genomic_DNA"/>
</dbReference>
<dbReference type="SUPFAM" id="SSF53041">
    <property type="entry name" value="Resolvase-like"/>
    <property type="match status" value="1"/>
</dbReference>
<dbReference type="PROSITE" id="PS51736">
    <property type="entry name" value="RECOMBINASES_3"/>
    <property type="match status" value="1"/>
</dbReference>
<dbReference type="Gene3D" id="3.40.50.1390">
    <property type="entry name" value="Resolvase, N-terminal catalytic domain"/>
    <property type="match status" value="1"/>
</dbReference>
<dbReference type="RefSeq" id="WP_380162219.1">
    <property type="nucleotide sequence ID" value="NZ_JBHTNU010000001.1"/>
</dbReference>
<feature type="coiled-coil region" evidence="1">
    <location>
        <begin position="382"/>
        <end position="492"/>
    </location>
</feature>
<gene>
    <name evidence="4" type="ORF">ACFQ4Y_00755</name>
</gene>
<dbReference type="Gene3D" id="3.90.1750.20">
    <property type="entry name" value="Putative Large Serine Recombinase, Chain B, Domain 2"/>
    <property type="match status" value="1"/>
</dbReference>
<protein>
    <submittedName>
        <fullName evidence="4">Recombinase family protein</fullName>
    </submittedName>
</protein>
<evidence type="ECO:0000259" key="3">
    <source>
        <dbReference type="PROSITE" id="PS51737"/>
    </source>
</evidence>
<keyword evidence="1" id="KW-0175">Coiled coil</keyword>
<dbReference type="CDD" id="cd00338">
    <property type="entry name" value="Ser_Recombinase"/>
    <property type="match status" value="1"/>
</dbReference>
<accession>A0ABW4C4V4</accession>
<comment type="caution">
    <text evidence="4">The sequence shown here is derived from an EMBL/GenBank/DDBJ whole genome shotgun (WGS) entry which is preliminary data.</text>
</comment>
<dbReference type="SMART" id="SM00857">
    <property type="entry name" value="Resolvase"/>
    <property type="match status" value="1"/>
</dbReference>
<dbReference type="Pfam" id="PF00239">
    <property type="entry name" value="Resolvase"/>
    <property type="match status" value="1"/>
</dbReference>
<dbReference type="InterPro" id="IPR050639">
    <property type="entry name" value="SSR_resolvase"/>
</dbReference>
<evidence type="ECO:0000313" key="4">
    <source>
        <dbReference type="EMBL" id="MFD1425462.1"/>
    </source>
</evidence>
<name>A0ABW4C4V4_9BACL</name>
<feature type="domain" description="Recombinase" evidence="3">
    <location>
        <begin position="163"/>
        <end position="295"/>
    </location>
</feature>
<dbReference type="PROSITE" id="PS51737">
    <property type="entry name" value="RECOMBINASE_DNA_BIND"/>
    <property type="match status" value="1"/>
</dbReference>